<accession>W7TSP7</accession>
<proteinExistence type="predicted"/>
<dbReference type="AlphaFoldDB" id="W7TSP7"/>
<dbReference type="InterPro" id="IPR050963">
    <property type="entry name" value="Sirohydro_Cobaltochel/CbiX"/>
</dbReference>
<dbReference type="PANTHER" id="PTHR33542">
    <property type="entry name" value="SIROHYDROCHLORIN FERROCHELATASE, CHLOROPLASTIC"/>
    <property type="match status" value="1"/>
</dbReference>
<dbReference type="CDD" id="cd03416">
    <property type="entry name" value="CbiX_SirB_N"/>
    <property type="match status" value="1"/>
</dbReference>
<dbReference type="Gene3D" id="3.40.50.1400">
    <property type="match status" value="1"/>
</dbReference>
<sequence>MAGRLCVAPVIIFLVVGMALTGEGFLFKLPLLTRSETRGHATSGGTGNRIIAFKMQSPSRSMNSWVPKDRRNMLETLSTATQHLEDLGIEEDAHGFQEQQEQQRRWRRQQQKPKEYKVGVIVVDHGSRRKEANEALESVASEFKALSGYELVEPAHMELCEPSIATAFGRCVERGATFIICHPFFLSRGRHVAEDIPNLLEEAASIFPGVEWALSQPLGLQADIPRLMQQAVEECIAEKNIQSEDHADGLPMPEFNI</sequence>
<keyword evidence="1" id="KW-0479">Metal-binding</keyword>
<evidence type="ECO:0000313" key="3">
    <source>
        <dbReference type="EMBL" id="EWM29197.1"/>
    </source>
</evidence>
<dbReference type="PANTHER" id="PTHR33542:SF3">
    <property type="entry name" value="SIROHYDROCHLORIN FERROCHELATASE, CHLOROPLASTIC"/>
    <property type="match status" value="1"/>
</dbReference>
<name>W7TSP7_9STRA</name>
<dbReference type="OrthoDB" id="3543at2759"/>
<keyword evidence="4" id="KW-1185">Reference proteome</keyword>
<dbReference type="EMBL" id="AZIL01000177">
    <property type="protein sequence ID" value="EWM29197.1"/>
    <property type="molecule type" value="Genomic_DNA"/>
</dbReference>
<dbReference type="Proteomes" id="UP000019335">
    <property type="component" value="Chromosome 3"/>
</dbReference>
<evidence type="ECO:0000256" key="1">
    <source>
        <dbReference type="ARBA" id="ARBA00022723"/>
    </source>
</evidence>
<gene>
    <name evidence="3" type="primary">SirB</name>
    <name evidence="3" type="ORF">Naga_100007g36</name>
</gene>
<dbReference type="GO" id="GO:0016829">
    <property type="term" value="F:lyase activity"/>
    <property type="evidence" value="ECO:0007669"/>
    <property type="project" value="UniProtKB-KW"/>
</dbReference>
<dbReference type="Pfam" id="PF01903">
    <property type="entry name" value="CbiX"/>
    <property type="match status" value="1"/>
</dbReference>
<comment type="caution">
    <text evidence="3">The sequence shown here is derived from an EMBL/GenBank/DDBJ whole genome shotgun (WGS) entry which is preliminary data.</text>
</comment>
<evidence type="ECO:0000256" key="2">
    <source>
        <dbReference type="ARBA" id="ARBA00023239"/>
    </source>
</evidence>
<dbReference type="SUPFAM" id="SSF53800">
    <property type="entry name" value="Chelatase"/>
    <property type="match status" value="1"/>
</dbReference>
<evidence type="ECO:0000313" key="4">
    <source>
        <dbReference type="Proteomes" id="UP000019335"/>
    </source>
</evidence>
<dbReference type="InterPro" id="IPR002762">
    <property type="entry name" value="CbiX-like"/>
</dbReference>
<dbReference type="GO" id="GO:0046872">
    <property type="term" value="F:metal ion binding"/>
    <property type="evidence" value="ECO:0007669"/>
    <property type="project" value="UniProtKB-KW"/>
</dbReference>
<keyword evidence="2" id="KW-0456">Lyase</keyword>
<protein>
    <submittedName>
        <fullName evidence="3">Cobalamin (Vitamin B12) biosynthesis CbiX</fullName>
    </submittedName>
</protein>
<reference evidence="3 4" key="1">
    <citation type="journal article" date="2014" name="Mol. Plant">
        <title>Chromosome Scale Genome Assembly and Transcriptome Profiling of Nannochloropsis gaditana in Nitrogen Depletion.</title>
        <authorList>
            <person name="Corteggiani Carpinelli E."/>
            <person name="Telatin A."/>
            <person name="Vitulo N."/>
            <person name="Forcato C."/>
            <person name="D'Angelo M."/>
            <person name="Schiavon R."/>
            <person name="Vezzi A."/>
            <person name="Giacometti G.M."/>
            <person name="Morosinotto T."/>
            <person name="Valle G."/>
        </authorList>
    </citation>
    <scope>NUCLEOTIDE SEQUENCE [LARGE SCALE GENOMIC DNA]</scope>
    <source>
        <strain evidence="3 4">B-31</strain>
    </source>
</reference>
<organism evidence="3 4">
    <name type="scientific">Nannochloropsis gaditana</name>
    <dbReference type="NCBI Taxonomy" id="72520"/>
    <lineage>
        <taxon>Eukaryota</taxon>
        <taxon>Sar</taxon>
        <taxon>Stramenopiles</taxon>
        <taxon>Ochrophyta</taxon>
        <taxon>Eustigmatophyceae</taxon>
        <taxon>Eustigmatales</taxon>
        <taxon>Monodopsidaceae</taxon>
        <taxon>Nannochloropsis</taxon>
    </lineage>
</organism>